<evidence type="ECO:0000256" key="10">
    <source>
        <dbReference type="ARBA" id="ARBA00031800"/>
    </source>
</evidence>
<dbReference type="PANTHER" id="PTHR11806:SF0">
    <property type="entry name" value="PROTEIN MTO1 HOMOLOG, MITOCHONDRIAL"/>
    <property type="match status" value="1"/>
</dbReference>
<dbReference type="InterPro" id="IPR040131">
    <property type="entry name" value="MnmG_N"/>
</dbReference>
<dbReference type="FunFam" id="1.10.150.570:FF:000001">
    <property type="entry name" value="tRNA uridine 5-carboxymethylaminomethyl modification enzyme MnmG"/>
    <property type="match status" value="1"/>
</dbReference>
<name>H5SEN6_9BACT</name>
<dbReference type="InterPro" id="IPR036188">
    <property type="entry name" value="FAD/NAD-bd_sf"/>
</dbReference>
<dbReference type="InterPro" id="IPR044920">
    <property type="entry name" value="MnmG_C_subdom_sf"/>
</dbReference>
<dbReference type="GO" id="GO:0030488">
    <property type="term" value="P:tRNA methylation"/>
    <property type="evidence" value="ECO:0007669"/>
    <property type="project" value="TreeGrafter"/>
</dbReference>
<gene>
    <name evidence="11" type="primary">mnmG</name>
    <name evidence="11" type="synonym">gidA</name>
    <name evidence="14" type="ORF">HGMM_F17D01C09</name>
</gene>
<comment type="function">
    <text evidence="2 11">NAD-binding protein involved in the addition of a carboxymethylaminomethyl (cmnm) group at the wobble position (U34) of certain tRNAs, forming tRNA-cmnm(5)s(2)U34.</text>
</comment>
<keyword evidence="7 11" id="KW-0274">FAD</keyword>
<dbReference type="InterPro" id="IPR004416">
    <property type="entry name" value="MnmG"/>
</dbReference>
<feature type="binding site" evidence="11">
    <location>
        <position position="128"/>
    </location>
    <ligand>
        <name>FAD</name>
        <dbReference type="ChEBI" id="CHEBI:57692"/>
    </ligand>
</feature>
<dbReference type="GO" id="GO:0050660">
    <property type="term" value="F:flavin adenine dinucleotide binding"/>
    <property type="evidence" value="ECO:0007669"/>
    <property type="project" value="UniProtKB-UniRule"/>
</dbReference>
<dbReference type="Gene3D" id="1.10.10.1800">
    <property type="entry name" value="tRNA uridine 5-carboxymethylaminomethyl modification enzyme MnmG/GidA"/>
    <property type="match status" value="1"/>
</dbReference>
<accession>H5SEN6</accession>
<dbReference type="InterPro" id="IPR026904">
    <property type="entry name" value="MnmG_C"/>
</dbReference>
<evidence type="ECO:0000256" key="4">
    <source>
        <dbReference type="ARBA" id="ARBA00020461"/>
    </source>
</evidence>
<comment type="similarity">
    <text evidence="3 11">Belongs to the MnmG family.</text>
</comment>
<dbReference type="GO" id="GO:0002098">
    <property type="term" value="P:tRNA wobble uridine modification"/>
    <property type="evidence" value="ECO:0007669"/>
    <property type="project" value="InterPro"/>
</dbReference>
<dbReference type="SUPFAM" id="SSF51905">
    <property type="entry name" value="FAD/NAD(P)-binding domain"/>
    <property type="match status" value="1"/>
</dbReference>
<evidence type="ECO:0000256" key="7">
    <source>
        <dbReference type="ARBA" id="ARBA00022827"/>
    </source>
</evidence>
<evidence type="ECO:0000256" key="11">
    <source>
        <dbReference type="HAMAP-Rule" id="MF_00129"/>
    </source>
</evidence>
<feature type="domain" description="tRNA uridine 5-carboxymethylaminomethyl modification enzyme C-terminal subdomain" evidence="13">
    <location>
        <begin position="549"/>
        <end position="620"/>
    </location>
</feature>
<dbReference type="Pfam" id="PF01134">
    <property type="entry name" value="GIDA"/>
    <property type="match status" value="1"/>
</dbReference>
<comment type="subcellular location">
    <subcellularLocation>
        <location evidence="11">Cytoplasm</location>
    </subcellularLocation>
</comment>
<protein>
    <recommendedName>
        <fullName evidence="4 11">tRNA uridine 5-carboxymethylaminomethyl modification enzyme MnmG</fullName>
    </recommendedName>
    <alternativeName>
        <fullName evidence="10 11">Glucose-inhibited division protein A</fullName>
    </alternativeName>
</protein>
<dbReference type="InterPro" id="IPR020595">
    <property type="entry name" value="MnmG-rel_CS"/>
</dbReference>
<feature type="region of interest" description="Disordered" evidence="12">
    <location>
        <begin position="201"/>
        <end position="232"/>
    </location>
</feature>
<keyword evidence="6 11" id="KW-0819">tRNA processing</keyword>
<evidence type="ECO:0000256" key="9">
    <source>
        <dbReference type="ARBA" id="ARBA00025948"/>
    </source>
</evidence>
<dbReference type="PROSITE" id="PS01280">
    <property type="entry name" value="GIDA_1"/>
    <property type="match status" value="1"/>
</dbReference>
<comment type="cofactor">
    <cofactor evidence="1 11">
        <name>FAD</name>
        <dbReference type="ChEBI" id="CHEBI:57692"/>
    </cofactor>
</comment>
<dbReference type="FunFam" id="3.50.50.60:FF:000002">
    <property type="entry name" value="tRNA uridine 5-carboxymethylaminomethyl modification enzyme MnmG"/>
    <property type="match status" value="1"/>
</dbReference>
<dbReference type="InterPro" id="IPR049312">
    <property type="entry name" value="GIDA_C_N"/>
</dbReference>
<evidence type="ECO:0000256" key="12">
    <source>
        <dbReference type="SAM" id="MobiDB-lite"/>
    </source>
</evidence>
<comment type="subunit">
    <text evidence="9 11">Homodimer. Heterotetramer of two MnmE and two MnmG subunits.</text>
</comment>
<dbReference type="FunFam" id="3.50.50.60:FF:000082">
    <property type="entry name" value="protein MTO1 homolog, mitochondrial isoform X1"/>
    <property type="match status" value="1"/>
</dbReference>
<dbReference type="Pfam" id="PF13932">
    <property type="entry name" value="SAM_GIDA_C"/>
    <property type="match status" value="1"/>
</dbReference>
<evidence type="ECO:0000256" key="5">
    <source>
        <dbReference type="ARBA" id="ARBA00022630"/>
    </source>
</evidence>
<organism evidence="14">
    <name type="scientific">uncultured Acidobacteriota bacterium</name>
    <dbReference type="NCBI Taxonomy" id="171953"/>
    <lineage>
        <taxon>Bacteria</taxon>
        <taxon>Pseudomonadati</taxon>
        <taxon>Acidobacteriota</taxon>
        <taxon>environmental samples</taxon>
    </lineage>
</organism>
<proteinExistence type="inferred from homology"/>
<dbReference type="AlphaFoldDB" id="H5SEN6"/>
<sequence>MNAMHCDDHFDVIVVGGGHAGCEAAHAAARMGCRTALVTLSAELIAQMSCNPAIGGIAKGHLVREIDALGGLMGIVTDRIGIHFRVLNRSRGPAVQSPRAQCDRTVYRREMQRQLRETPGLSIIEGEVADLLIEGCTIRGIRLADGRTFAARAVVLTTGTFLRGLIHIGRLTFPAGRLSEKPSIELAETLRRIGFRMGRLKTGTPPRLDGRTIDFSQAERQPSDDPPQPFSFTTRAITQPLIDCFIVYTNKKSHEVIRRNLEKSALYSGQIQGIGPRYCPSIEDKIVKFPDKERHQIFLEPEGYYTDEVYPNGISSSMPVEVQLEFVRTIPGLERVKFIRPAYAIEYDFVDPTELHPWLETKRIEGLFHAGQINGTTGYEEAAAQGIMAGINAALRVRGEDPLVLTRSQAYIGILIDDLVTKGVDEPYRMFTSRAELRLLLRHDNADMRLTEIGYRLGLISNDRYIEFSKKRRNIETLKRYFLNTKIKNDAQGWARFSEATGIRLDEPTVLAKLVCRPEVDAEHVAFLLPDALREQIDREELRVAVNDLKYAGYIESQRQLAEKLERMEARMIPEDMDFTQISGLSREIVEKLTRIRPRTLGQARRIPGMTPAALTLLNIHLELRSRRERARA</sequence>
<evidence type="ECO:0000256" key="8">
    <source>
        <dbReference type="ARBA" id="ARBA00023027"/>
    </source>
</evidence>
<evidence type="ECO:0000256" key="2">
    <source>
        <dbReference type="ARBA" id="ARBA00003717"/>
    </source>
</evidence>
<dbReference type="InterPro" id="IPR002218">
    <property type="entry name" value="MnmG-rel"/>
</dbReference>
<evidence type="ECO:0000313" key="14">
    <source>
        <dbReference type="EMBL" id="BAL54622.1"/>
    </source>
</evidence>
<dbReference type="Gene3D" id="1.10.150.570">
    <property type="entry name" value="GidA associated domain, C-terminal subdomain"/>
    <property type="match status" value="1"/>
</dbReference>
<dbReference type="PROSITE" id="PS01281">
    <property type="entry name" value="GIDA_2"/>
    <property type="match status" value="1"/>
</dbReference>
<feature type="binding site" evidence="11">
    <location>
        <position position="372"/>
    </location>
    <ligand>
        <name>FAD</name>
        <dbReference type="ChEBI" id="CHEBI:57692"/>
    </ligand>
</feature>
<evidence type="ECO:0000256" key="3">
    <source>
        <dbReference type="ARBA" id="ARBA00007653"/>
    </source>
</evidence>
<dbReference type="Pfam" id="PF21680">
    <property type="entry name" value="GIDA_C_1st"/>
    <property type="match status" value="1"/>
</dbReference>
<keyword evidence="5 11" id="KW-0285">Flavoprotein</keyword>
<feature type="binding site" evidence="11">
    <location>
        <position position="183"/>
    </location>
    <ligand>
        <name>FAD</name>
        <dbReference type="ChEBI" id="CHEBI:57692"/>
    </ligand>
</feature>
<dbReference type="Gene3D" id="3.50.50.60">
    <property type="entry name" value="FAD/NAD(P)-binding domain"/>
    <property type="match status" value="2"/>
</dbReference>
<evidence type="ECO:0000259" key="13">
    <source>
        <dbReference type="SMART" id="SM01228"/>
    </source>
</evidence>
<keyword evidence="11" id="KW-0963">Cytoplasm</keyword>
<reference evidence="14" key="1">
    <citation type="journal article" date="2005" name="Environ. Microbiol.">
        <title>Genetic and functional properties of uncultivated thermophilic crenarchaeotes from a subsurface gold mine as revealed by analysis of genome fragments.</title>
        <authorList>
            <person name="Nunoura T."/>
            <person name="Hirayama H."/>
            <person name="Takami H."/>
            <person name="Oida H."/>
            <person name="Nishi S."/>
            <person name="Shimamura S."/>
            <person name="Suzuki Y."/>
            <person name="Inagaki F."/>
            <person name="Takai K."/>
            <person name="Nealson K.H."/>
            <person name="Horikoshi K."/>
        </authorList>
    </citation>
    <scope>NUCLEOTIDE SEQUENCE</scope>
</reference>
<dbReference type="InterPro" id="IPR047001">
    <property type="entry name" value="MnmG_C_subdom"/>
</dbReference>
<dbReference type="NCBIfam" id="TIGR00136">
    <property type="entry name" value="mnmG_gidA"/>
    <property type="match status" value="1"/>
</dbReference>
<feature type="binding site" evidence="11">
    <location>
        <begin position="16"/>
        <end position="21"/>
    </location>
    <ligand>
        <name>FAD</name>
        <dbReference type="ChEBI" id="CHEBI:57692"/>
    </ligand>
</feature>
<dbReference type="EMBL" id="AP011695">
    <property type="protein sequence ID" value="BAL54622.1"/>
    <property type="molecule type" value="Genomic_DNA"/>
</dbReference>
<reference evidence="14" key="2">
    <citation type="journal article" date="2012" name="PLoS ONE">
        <title>A Deeply Branching Thermophilic Bacterium with an Ancient Acetyl-CoA Pathway Dominates a Subsurface Ecosystem.</title>
        <authorList>
            <person name="Takami H."/>
            <person name="Noguchi H."/>
            <person name="Takaki Y."/>
            <person name="Uchiyama I."/>
            <person name="Toyoda A."/>
            <person name="Nishi S."/>
            <person name="Chee G.-J."/>
            <person name="Arai W."/>
            <person name="Nunoura T."/>
            <person name="Itoh T."/>
            <person name="Hattori M."/>
            <person name="Takai K."/>
        </authorList>
    </citation>
    <scope>NUCLEOTIDE SEQUENCE</scope>
</reference>
<dbReference type="SMART" id="SM01228">
    <property type="entry name" value="GIDA_assoc_3"/>
    <property type="match status" value="1"/>
</dbReference>
<dbReference type="GO" id="GO:0005829">
    <property type="term" value="C:cytosol"/>
    <property type="evidence" value="ECO:0007669"/>
    <property type="project" value="TreeGrafter"/>
</dbReference>
<evidence type="ECO:0000256" key="6">
    <source>
        <dbReference type="ARBA" id="ARBA00022694"/>
    </source>
</evidence>
<evidence type="ECO:0000256" key="1">
    <source>
        <dbReference type="ARBA" id="ARBA00001974"/>
    </source>
</evidence>
<dbReference type="PANTHER" id="PTHR11806">
    <property type="entry name" value="GLUCOSE INHIBITED DIVISION PROTEIN A"/>
    <property type="match status" value="1"/>
</dbReference>
<feature type="binding site" evidence="11">
    <location>
        <begin position="275"/>
        <end position="289"/>
    </location>
    <ligand>
        <name>NAD(+)</name>
        <dbReference type="ChEBI" id="CHEBI:57540"/>
    </ligand>
</feature>
<dbReference type="HAMAP" id="MF_00129">
    <property type="entry name" value="MnmG_GidA"/>
    <property type="match status" value="1"/>
</dbReference>
<keyword evidence="8 11" id="KW-0520">NAD</keyword>